<evidence type="ECO:0000256" key="3">
    <source>
        <dbReference type="ARBA" id="ARBA00022737"/>
    </source>
</evidence>
<dbReference type="GO" id="GO:0043531">
    <property type="term" value="F:ADP binding"/>
    <property type="evidence" value="ECO:0007669"/>
    <property type="project" value="InterPro"/>
</dbReference>
<dbReference type="Gene3D" id="1.10.8.430">
    <property type="entry name" value="Helical domain of apoptotic protease-activating factors"/>
    <property type="match status" value="1"/>
</dbReference>
<dbReference type="InterPro" id="IPR036388">
    <property type="entry name" value="WH-like_DNA-bd_sf"/>
</dbReference>
<dbReference type="SUPFAM" id="SSF52540">
    <property type="entry name" value="P-loop containing nucleoside triphosphate hydrolases"/>
    <property type="match status" value="1"/>
</dbReference>
<dbReference type="FunFam" id="1.10.10.10:FF:000322">
    <property type="entry name" value="Probable disease resistance protein At1g63360"/>
    <property type="match status" value="1"/>
</dbReference>
<protein>
    <submittedName>
        <fullName evidence="9">Putative disease resistance protein</fullName>
    </submittedName>
</protein>
<dbReference type="Gene3D" id="1.10.10.10">
    <property type="entry name" value="Winged helix-like DNA-binding domain superfamily/Winged helix DNA-binding domain"/>
    <property type="match status" value="1"/>
</dbReference>
<dbReference type="InterPro" id="IPR032675">
    <property type="entry name" value="LRR_dom_sf"/>
</dbReference>
<dbReference type="SUPFAM" id="SSF52058">
    <property type="entry name" value="L domain-like"/>
    <property type="match status" value="1"/>
</dbReference>
<dbReference type="SMART" id="SM00382">
    <property type="entry name" value="AAA"/>
    <property type="match status" value="1"/>
</dbReference>
<dbReference type="GO" id="GO:0005524">
    <property type="term" value="F:ATP binding"/>
    <property type="evidence" value="ECO:0007669"/>
    <property type="project" value="UniProtKB-KW"/>
</dbReference>
<keyword evidence="2" id="KW-0433">Leucine-rich repeat</keyword>
<dbReference type="InterPro" id="IPR003591">
    <property type="entry name" value="Leu-rich_rpt_typical-subtyp"/>
</dbReference>
<feature type="region of interest" description="Disordered" evidence="7">
    <location>
        <begin position="307"/>
        <end position="349"/>
    </location>
</feature>
<dbReference type="STRING" id="2094558.A0A314U8M6"/>
<dbReference type="EMBL" id="PJQY01003903">
    <property type="protein sequence ID" value="PQM33620.1"/>
    <property type="molecule type" value="Genomic_DNA"/>
</dbReference>
<dbReference type="PRINTS" id="PR00364">
    <property type="entry name" value="DISEASERSIST"/>
</dbReference>
<keyword evidence="10" id="KW-1185">Reference proteome</keyword>
<dbReference type="InterPro" id="IPR042197">
    <property type="entry name" value="Apaf_helical"/>
</dbReference>
<dbReference type="AlphaFoldDB" id="A0A314U8M6"/>
<evidence type="ECO:0000256" key="7">
    <source>
        <dbReference type="SAM" id="MobiDB-lite"/>
    </source>
</evidence>
<dbReference type="InterPro" id="IPR058922">
    <property type="entry name" value="WHD_DRP"/>
</dbReference>
<evidence type="ECO:0000313" key="9">
    <source>
        <dbReference type="EMBL" id="PQM33620.1"/>
    </source>
</evidence>
<comment type="caution">
    <text evidence="9">The sequence shown here is derived from an EMBL/GenBank/DDBJ whole genome shotgun (WGS) entry which is preliminary data.</text>
</comment>
<dbReference type="InterPro" id="IPR050905">
    <property type="entry name" value="Plant_NBS-LRR"/>
</dbReference>
<keyword evidence="4" id="KW-0547">Nucleotide-binding</keyword>
<evidence type="ECO:0000256" key="1">
    <source>
        <dbReference type="ARBA" id="ARBA00008894"/>
    </source>
</evidence>
<evidence type="ECO:0000256" key="5">
    <source>
        <dbReference type="ARBA" id="ARBA00022821"/>
    </source>
</evidence>
<dbReference type="Pfam" id="PF00931">
    <property type="entry name" value="NB-ARC"/>
    <property type="match status" value="1"/>
</dbReference>
<accession>A0A314U8M6</accession>
<dbReference type="InterPro" id="IPR002182">
    <property type="entry name" value="NB-ARC"/>
</dbReference>
<evidence type="ECO:0000313" key="10">
    <source>
        <dbReference type="Proteomes" id="UP000250321"/>
    </source>
</evidence>
<gene>
    <name evidence="9" type="ORF">Pyn_12348</name>
</gene>
<dbReference type="Pfam" id="PF23559">
    <property type="entry name" value="WHD_DRP"/>
    <property type="match status" value="1"/>
</dbReference>
<reference evidence="9 10" key="1">
    <citation type="submission" date="2018-02" db="EMBL/GenBank/DDBJ databases">
        <title>Draft genome of wild Prunus yedoensis var. nudiflora.</title>
        <authorList>
            <person name="Baek S."/>
            <person name="Kim J.-H."/>
            <person name="Choi K."/>
            <person name="Kim G.-B."/>
            <person name="Cho A."/>
            <person name="Jang H."/>
            <person name="Shin C.-H."/>
            <person name="Yu H.-J."/>
            <person name="Mun J.-H."/>
        </authorList>
    </citation>
    <scope>NUCLEOTIDE SEQUENCE [LARGE SCALE GENOMIC DNA]</scope>
    <source>
        <strain evidence="10">cv. Jeju island</strain>
        <tissue evidence="9">Leaf</tissue>
    </source>
</reference>
<evidence type="ECO:0000256" key="6">
    <source>
        <dbReference type="ARBA" id="ARBA00022840"/>
    </source>
</evidence>
<dbReference type="Gene3D" id="3.80.10.10">
    <property type="entry name" value="Ribonuclease Inhibitor"/>
    <property type="match status" value="2"/>
</dbReference>
<name>A0A314U8M6_PRUYE</name>
<dbReference type="InterPro" id="IPR027417">
    <property type="entry name" value="P-loop_NTPase"/>
</dbReference>
<keyword evidence="3" id="KW-0677">Repeat</keyword>
<dbReference type="Proteomes" id="UP000250321">
    <property type="component" value="Unassembled WGS sequence"/>
</dbReference>
<evidence type="ECO:0000256" key="4">
    <source>
        <dbReference type="ARBA" id="ARBA00022741"/>
    </source>
</evidence>
<dbReference type="GO" id="GO:0006952">
    <property type="term" value="P:defense response"/>
    <property type="evidence" value="ECO:0007669"/>
    <property type="project" value="UniProtKB-KW"/>
</dbReference>
<dbReference type="SMART" id="SM00369">
    <property type="entry name" value="LRR_TYP"/>
    <property type="match status" value="3"/>
</dbReference>
<dbReference type="Pfam" id="PF23598">
    <property type="entry name" value="LRR_14"/>
    <property type="match status" value="1"/>
</dbReference>
<keyword evidence="5" id="KW-0611">Plant defense</keyword>
<feature type="compositionally biased region" description="Polar residues" evidence="7">
    <location>
        <begin position="315"/>
        <end position="327"/>
    </location>
</feature>
<dbReference type="InterPro" id="IPR003593">
    <property type="entry name" value="AAA+_ATPase"/>
</dbReference>
<evidence type="ECO:0000259" key="8">
    <source>
        <dbReference type="SMART" id="SM00382"/>
    </source>
</evidence>
<dbReference type="Gene3D" id="3.40.50.300">
    <property type="entry name" value="P-loop containing nucleotide triphosphate hydrolases"/>
    <property type="match status" value="1"/>
</dbReference>
<dbReference type="PANTHER" id="PTHR33463:SF143">
    <property type="entry name" value="NB-ARC DOMAIN-CONTAINING PROTEIN"/>
    <property type="match status" value="1"/>
</dbReference>
<organism evidence="9 10">
    <name type="scientific">Prunus yedoensis var. nudiflora</name>
    <dbReference type="NCBI Taxonomy" id="2094558"/>
    <lineage>
        <taxon>Eukaryota</taxon>
        <taxon>Viridiplantae</taxon>
        <taxon>Streptophyta</taxon>
        <taxon>Embryophyta</taxon>
        <taxon>Tracheophyta</taxon>
        <taxon>Spermatophyta</taxon>
        <taxon>Magnoliopsida</taxon>
        <taxon>eudicotyledons</taxon>
        <taxon>Gunneridae</taxon>
        <taxon>Pentapetalae</taxon>
        <taxon>rosids</taxon>
        <taxon>fabids</taxon>
        <taxon>Rosales</taxon>
        <taxon>Rosaceae</taxon>
        <taxon>Amygdaloideae</taxon>
        <taxon>Amygdaleae</taxon>
        <taxon>Prunus</taxon>
    </lineage>
</organism>
<proteinExistence type="inferred from homology"/>
<dbReference type="PANTHER" id="PTHR33463">
    <property type="entry name" value="NB-ARC DOMAIN-CONTAINING PROTEIN-RELATED"/>
    <property type="match status" value="1"/>
</dbReference>
<evidence type="ECO:0000256" key="2">
    <source>
        <dbReference type="ARBA" id="ARBA00022614"/>
    </source>
</evidence>
<sequence>MDFSRLNLSSYQPIGGRKRVERNFELLTQQITVCLPTVRDTINQRITEELKQGKRPSSECEKWLQKVAEIEGQANDMLKKQEESSAFLVHIRMQPHGRLTSILSGIFDHLEKAPYGRVSKNYEPLDSVSKVVLEDETYLPVEEHNYVHEEARIESKGEENATIVMSPTHVKKDVQRYELVDYELVGETKMPWEIREANIKVGMSPTHGKEVVQGKEMEQYNIVKTPESSSSSRFISDEKSLQGFELVGETEMPGKISEANVKVGMSPTHAKELVHSKEMQQDKYVKTPKASAEAASIWDRKSLHGSELVGEQENPWKTSEAQTNLPSHNDKGRMKPKKSSEPTINQAEIHTSFQNEKVEELPEPGDNAKSSIDLTVHEVLRCMNDVTVRRIGICGIGGSGKTSVLKALLNHLKGKSMYDVIIWVTMLRYWSIRKIQTEVFRQLSMCPPDSETDKGANELFQVLKSRKFLFLMDNVRERVDLDALGIPNPSYGCSIILTTRKLDVCADMTVDRVVEMKQVSREEAWKLFREQVGELVDSPEIQPYARIIVEECGGLPLLIIVTGRALAGVNEASVWEDATREFLLPSTPQIYDVEAVVQRMKFSYGRLKAYDIKSCFLYCALFSEDREVDISELVKCCIQEGLISGNWSEAYQRGHDIVKTLVGASLLQSTNGGLAIKMHDVVRDLASAIMSGAEGLQFMLRLYSRSTESLNLGTNPSYKPIESPESNRSIPEGCGFCWEGGVGLRELPTKREQWERGKIIALMDNERLPENPSLPNLLVLFLERNRRLRVIPSSFFDSMSCLSFLNLSKTRINCLPQSISKLKRLQFLILRDCDCLVELPSEVGSLGKLEVLDLRGTEINSLPNEICRLASLRYLEVCFYGSISPNEYAYLPHELFSVGIVSTLFSLETLSIGVYPGDQRWNKSIKAITMEVCSLKNLTSLSFCFPEVELLDLFLRTCPKWNDQLLTKFKFVVGYDVKRIVSRVPSSVEFDYNQHGRCLRFVNVKIVPHCVCEVLARTTAFYLDHHLSMLSLFEFGVRNINGLKLCIVSECPRIQSIIDGNKLAETVFPSLEYLSIHYLRDLERIWKGNIPYGSFSKLRILLVHSCPKLEFVFTSSMLPFVSNLEELVVEDCPAVEVIVLHQDDIMDSEIVLLSSLKKLTLHHLPRLVNIWEGAWPSLECISFYKCRNLKKLGMDSKLKYSLKEIKAEKHWWDALQWDGSSLFLDLEAHFIPV</sequence>
<dbReference type="Pfam" id="PF23247">
    <property type="entry name" value="LRR_RPS2"/>
    <property type="match status" value="1"/>
</dbReference>
<feature type="domain" description="AAA+ ATPase" evidence="8">
    <location>
        <begin position="387"/>
        <end position="520"/>
    </location>
</feature>
<dbReference type="OrthoDB" id="1926275at2759"/>
<dbReference type="InterPro" id="IPR055414">
    <property type="entry name" value="LRR_R13L4/SHOC2-like"/>
</dbReference>
<keyword evidence="6" id="KW-0067">ATP-binding</keyword>
<comment type="similarity">
    <text evidence="1">Belongs to the disease resistance NB-LRR family.</text>
</comment>
<dbReference type="InterPro" id="IPR057135">
    <property type="entry name" value="At4g27190-like_LRR"/>
</dbReference>